<proteinExistence type="predicted"/>
<dbReference type="InterPro" id="IPR000835">
    <property type="entry name" value="HTH_MarR-typ"/>
</dbReference>
<keyword evidence="6" id="KW-1185">Reference proteome</keyword>
<dbReference type="AlphaFoldDB" id="A0A931H325"/>
<dbReference type="EMBL" id="JADWYS010000001">
    <property type="protein sequence ID" value="MBG9387699.1"/>
    <property type="molecule type" value="Genomic_DNA"/>
</dbReference>
<accession>A0A931H325</accession>
<evidence type="ECO:0000256" key="2">
    <source>
        <dbReference type="ARBA" id="ARBA00023125"/>
    </source>
</evidence>
<comment type="caution">
    <text evidence="5">The sequence shown here is derived from an EMBL/GenBank/DDBJ whole genome shotgun (WGS) entry which is preliminary data.</text>
</comment>
<evidence type="ECO:0000259" key="4">
    <source>
        <dbReference type="PROSITE" id="PS50995"/>
    </source>
</evidence>
<dbReference type="InterPro" id="IPR036390">
    <property type="entry name" value="WH_DNA-bd_sf"/>
</dbReference>
<dbReference type="InterPro" id="IPR036388">
    <property type="entry name" value="WH-like_DNA-bd_sf"/>
</dbReference>
<keyword evidence="2" id="KW-0238">DNA-binding</keyword>
<reference evidence="5" key="1">
    <citation type="submission" date="2020-11" db="EMBL/GenBank/DDBJ databases">
        <title>Bacterial whole genome sequence for Caenimonas sp. DR4.4.</title>
        <authorList>
            <person name="Le V."/>
            <person name="Ko S.-R."/>
            <person name="Ahn C.-Y."/>
            <person name="Oh H.-M."/>
        </authorList>
    </citation>
    <scope>NUCLEOTIDE SEQUENCE</scope>
    <source>
        <strain evidence="5">DR4.4</strain>
    </source>
</reference>
<feature type="domain" description="HTH marR-type" evidence="4">
    <location>
        <begin position="1"/>
        <end position="126"/>
    </location>
</feature>
<dbReference type="PRINTS" id="PR00598">
    <property type="entry name" value="HTHMARR"/>
</dbReference>
<name>A0A931H325_9BURK</name>
<evidence type="ECO:0000256" key="3">
    <source>
        <dbReference type="ARBA" id="ARBA00023163"/>
    </source>
</evidence>
<dbReference type="PROSITE" id="PS50995">
    <property type="entry name" value="HTH_MARR_2"/>
    <property type="match status" value="1"/>
</dbReference>
<dbReference type="PANTHER" id="PTHR42756:SF1">
    <property type="entry name" value="TRANSCRIPTIONAL REPRESSOR OF EMRAB OPERON"/>
    <property type="match status" value="1"/>
</dbReference>
<evidence type="ECO:0000256" key="1">
    <source>
        <dbReference type="ARBA" id="ARBA00023015"/>
    </source>
</evidence>
<evidence type="ECO:0000313" key="5">
    <source>
        <dbReference type="EMBL" id="MBG9387699.1"/>
    </source>
</evidence>
<keyword evidence="1" id="KW-0805">Transcription regulation</keyword>
<dbReference type="SMART" id="SM00347">
    <property type="entry name" value="HTH_MARR"/>
    <property type="match status" value="1"/>
</dbReference>
<dbReference type="GO" id="GO:0003700">
    <property type="term" value="F:DNA-binding transcription factor activity"/>
    <property type="evidence" value="ECO:0007669"/>
    <property type="project" value="InterPro"/>
</dbReference>
<dbReference type="PANTHER" id="PTHR42756">
    <property type="entry name" value="TRANSCRIPTIONAL REGULATOR, MARR"/>
    <property type="match status" value="1"/>
</dbReference>
<dbReference type="GO" id="GO:0003677">
    <property type="term" value="F:DNA binding"/>
    <property type="evidence" value="ECO:0007669"/>
    <property type="project" value="UniProtKB-KW"/>
</dbReference>
<sequence>MRRILNTVSAEVERELEPTGLTNAQWVPLLKLYMGSASTVAELSRACSIDNGGMTRLLDRLETKGLVRRTRSSEDRRVVNLELTDEGRAAAQGIPAILCGVQNAHMRGFSVEEWTTLKSLLRRILDNASAIQAEREEGKTQ</sequence>
<dbReference type="Proteomes" id="UP000651050">
    <property type="component" value="Unassembled WGS sequence"/>
</dbReference>
<dbReference type="Pfam" id="PF01047">
    <property type="entry name" value="MarR"/>
    <property type="match status" value="1"/>
</dbReference>
<evidence type="ECO:0000313" key="6">
    <source>
        <dbReference type="Proteomes" id="UP000651050"/>
    </source>
</evidence>
<organism evidence="5 6">
    <name type="scientific">Caenimonas aquaedulcis</name>
    <dbReference type="NCBI Taxonomy" id="2793270"/>
    <lineage>
        <taxon>Bacteria</taxon>
        <taxon>Pseudomonadati</taxon>
        <taxon>Pseudomonadota</taxon>
        <taxon>Betaproteobacteria</taxon>
        <taxon>Burkholderiales</taxon>
        <taxon>Comamonadaceae</taxon>
        <taxon>Caenimonas</taxon>
    </lineage>
</organism>
<dbReference type="Gene3D" id="1.10.10.10">
    <property type="entry name" value="Winged helix-like DNA-binding domain superfamily/Winged helix DNA-binding domain"/>
    <property type="match status" value="1"/>
</dbReference>
<protein>
    <submittedName>
        <fullName evidence="5">MarR family transcriptional regulator</fullName>
    </submittedName>
</protein>
<dbReference type="SUPFAM" id="SSF46785">
    <property type="entry name" value="Winged helix' DNA-binding domain"/>
    <property type="match status" value="1"/>
</dbReference>
<keyword evidence="3" id="KW-0804">Transcription</keyword>
<gene>
    <name evidence="5" type="ORF">I5803_06695</name>
</gene>